<name>A0ACC6QMZ0_9ACTN</name>
<keyword evidence="2" id="KW-1185">Reference proteome</keyword>
<evidence type="ECO:0000313" key="2">
    <source>
        <dbReference type="Proteomes" id="UP001375539"/>
    </source>
</evidence>
<accession>A0ACC6QMZ0</accession>
<proteinExistence type="predicted"/>
<reference evidence="1" key="1">
    <citation type="submission" date="2024-03" db="EMBL/GenBank/DDBJ databases">
        <title>Novel Streptomyces species of biotechnological and ecological value are a feature of Machair soil.</title>
        <authorList>
            <person name="Prole J.R."/>
            <person name="Goodfellow M."/>
            <person name="Allenby N."/>
            <person name="Ward A.C."/>
        </authorList>
    </citation>
    <scope>NUCLEOTIDE SEQUENCE</scope>
    <source>
        <strain evidence="1">MS1.AVA.4</strain>
    </source>
</reference>
<dbReference type="EMBL" id="JBBKAI010000002">
    <property type="protein sequence ID" value="MEJ8659905.1"/>
    <property type="molecule type" value="Genomic_DNA"/>
</dbReference>
<evidence type="ECO:0000313" key="1">
    <source>
        <dbReference type="EMBL" id="MEJ8659905.1"/>
    </source>
</evidence>
<organism evidence="1 2">
    <name type="scientific">Streptomyces pratisoli</name>
    <dbReference type="NCBI Taxonomy" id="3139917"/>
    <lineage>
        <taxon>Bacteria</taxon>
        <taxon>Bacillati</taxon>
        <taxon>Actinomycetota</taxon>
        <taxon>Actinomycetes</taxon>
        <taxon>Kitasatosporales</taxon>
        <taxon>Streptomycetaceae</taxon>
        <taxon>Streptomyces</taxon>
    </lineage>
</organism>
<comment type="caution">
    <text evidence="1">The sequence shown here is derived from an EMBL/GenBank/DDBJ whole genome shotgun (WGS) entry which is preliminary data.</text>
</comment>
<gene>
    <name evidence="1" type="ORF">WKI58_25815</name>
</gene>
<keyword evidence="1" id="KW-0378">Hydrolase</keyword>
<dbReference type="Proteomes" id="UP001375539">
    <property type="component" value="Unassembled WGS sequence"/>
</dbReference>
<sequence>MEKPNSTSSRTRGTVKSQDGTAIAYERRGDGPPLVLVSGALATAADEAPLASLLAHRFRVISYDRRGRGGSGDTAPYAVEREVEDLAAIVEEAGGSASVHGTSSGGALALEAAAAGLPMVQLSVYEPPFVTDPAGREATAAHRSRLEDLLARDRRGDALELFLTDVLAPGVLGGLRRSPLWAELEALAHTLVYDHAVLGDARVPAERLREVTARVMVVDGGASPSWQRETVRAVSEALPRGRHRTLTGQTHEVAPHVLAPVLEGFFAGAA</sequence>
<protein>
    <submittedName>
        <fullName evidence="1">Alpha/beta fold hydrolase</fullName>
    </submittedName>
</protein>